<dbReference type="RefSeq" id="WP_264287144.1">
    <property type="nucleotide sequence ID" value="NZ_JAOZEV010000007.1"/>
</dbReference>
<comment type="caution">
    <text evidence="1">The sequence shown here is derived from an EMBL/GenBank/DDBJ whole genome shotgun (WGS) entry which is preliminary data.</text>
</comment>
<reference evidence="1" key="1">
    <citation type="submission" date="2022-10" db="EMBL/GenBank/DDBJ databases">
        <title>Two novel species of Flavobacterium.</title>
        <authorList>
            <person name="Liu Q."/>
            <person name="Xin Y.-H."/>
        </authorList>
    </citation>
    <scope>NUCLEOTIDE SEQUENCE</scope>
    <source>
        <strain evidence="1">LS1R47</strain>
    </source>
</reference>
<dbReference type="SUPFAM" id="SSF111384">
    <property type="entry name" value="OmpH-like"/>
    <property type="match status" value="1"/>
</dbReference>
<dbReference type="AlphaFoldDB" id="A0A9X3C6Y5"/>
<dbReference type="InterPro" id="IPR024930">
    <property type="entry name" value="Skp_dom_sf"/>
</dbReference>
<dbReference type="EMBL" id="JAOZEV010000007">
    <property type="protein sequence ID" value="MCV9932909.1"/>
    <property type="molecule type" value="Genomic_DNA"/>
</dbReference>
<sequence length="120" mass="14631">MTKDLKRAAEKELNDHIDQIESVYSELQSQSILEEKKQVLNEQFILEKEELAKFYKNLEEMESSKIWLRIHRYTEEFSKKNNYQLIMDFENTNSILDTYEKKVVNEELLRYINKRYEGLK</sequence>
<keyword evidence="2" id="KW-1185">Reference proteome</keyword>
<evidence type="ECO:0000313" key="2">
    <source>
        <dbReference type="Proteomes" id="UP001151133"/>
    </source>
</evidence>
<accession>A0A9X3C6Y5</accession>
<name>A0A9X3C6Y5_9FLAO</name>
<evidence type="ECO:0000313" key="1">
    <source>
        <dbReference type="EMBL" id="MCV9932909.1"/>
    </source>
</evidence>
<organism evidence="1 2">
    <name type="scientific">Flavobacterium frigoritolerans</name>
    <dbReference type="NCBI Taxonomy" id="2987686"/>
    <lineage>
        <taxon>Bacteria</taxon>
        <taxon>Pseudomonadati</taxon>
        <taxon>Bacteroidota</taxon>
        <taxon>Flavobacteriia</taxon>
        <taxon>Flavobacteriales</taxon>
        <taxon>Flavobacteriaceae</taxon>
        <taxon>Flavobacterium</taxon>
    </lineage>
</organism>
<gene>
    <name evidence="1" type="ORF">OIU80_11495</name>
</gene>
<dbReference type="Proteomes" id="UP001151133">
    <property type="component" value="Unassembled WGS sequence"/>
</dbReference>
<protein>
    <submittedName>
        <fullName evidence="1">Uncharacterized protein</fullName>
    </submittedName>
</protein>
<proteinExistence type="predicted"/>